<name>A0A518BNG6_9BACT</name>
<evidence type="ECO:0000259" key="9">
    <source>
        <dbReference type="SMART" id="SM01005"/>
    </source>
</evidence>
<accession>A0A518BNG6</accession>
<comment type="pathway">
    <text evidence="5">Amino-acid biosynthesis; D-alanine biosynthesis; D-alanine from L-alanine: step 1/1.</text>
</comment>
<dbReference type="PANTHER" id="PTHR30511:SF0">
    <property type="entry name" value="ALANINE RACEMASE, CATABOLIC-RELATED"/>
    <property type="match status" value="1"/>
</dbReference>
<evidence type="ECO:0000256" key="3">
    <source>
        <dbReference type="ARBA" id="ARBA00022898"/>
    </source>
</evidence>
<reference evidence="10 11" key="1">
    <citation type="submission" date="2019-02" db="EMBL/GenBank/DDBJ databases">
        <title>Deep-cultivation of Planctomycetes and their phenomic and genomic characterization uncovers novel biology.</title>
        <authorList>
            <person name="Wiegand S."/>
            <person name="Jogler M."/>
            <person name="Boedeker C."/>
            <person name="Pinto D."/>
            <person name="Vollmers J."/>
            <person name="Rivas-Marin E."/>
            <person name="Kohn T."/>
            <person name="Peeters S.H."/>
            <person name="Heuer A."/>
            <person name="Rast P."/>
            <person name="Oberbeckmann S."/>
            <person name="Bunk B."/>
            <person name="Jeske O."/>
            <person name="Meyerdierks A."/>
            <person name="Storesund J.E."/>
            <person name="Kallscheuer N."/>
            <person name="Luecker S."/>
            <person name="Lage O.M."/>
            <person name="Pohl T."/>
            <person name="Merkel B.J."/>
            <person name="Hornburger P."/>
            <person name="Mueller R.-W."/>
            <person name="Bruemmer F."/>
            <person name="Labrenz M."/>
            <person name="Spormann A.M."/>
            <person name="Op den Camp H."/>
            <person name="Overmann J."/>
            <person name="Amann R."/>
            <person name="Jetten M.S.M."/>
            <person name="Mascher T."/>
            <person name="Medema M.H."/>
            <person name="Devos D.P."/>
            <person name="Kaster A.-K."/>
            <person name="Ovreas L."/>
            <person name="Rohde M."/>
            <person name="Galperin M.Y."/>
            <person name="Jogler C."/>
        </authorList>
    </citation>
    <scope>NUCLEOTIDE SEQUENCE [LARGE SCALE GENOMIC DNA]</scope>
    <source>
        <strain evidence="10 11">Pla133</strain>
    </source>
</reference>
<comment type="catalytic activity">
    <reaction evidence="1 5">
        <text>L-alanine = D-alanine</text>
        <dbReference type="Rhea" id="RHEA:20249"/>
        <dbReference type="ChEBI" id="CHEBI:57416"/>
        <dbReference type="ChEBI" id="CHEBI:57972"/>
        <dbReference type="EC" id="5.1.1.1"/>
    </reaction>
</comment>
<feature type="compositionally biased region" description="Polar residues" evidence="8">
    <location>
        <begin position="390"/>
        <end position="402"/>
    </location>
</feature>
<evidence type="ECO:0000256" key="2">
    <source>
        <dbReference type="ARBA" id="ARBA00001933"/>
    </source>
</evidence>
<dbReference type="Proteomes" id="UP000316921">
    <property type="component" value="Chromosome"/>
</dbReference>
<comment type="cofactor">
    <cofactor evidence="2 5 6">
        <name>pyridoxal 5'-phosphate</name>
        <dbReference type="ChEBI" id="CHEBI:597326"/>
    </cofactor>
</comment>
<proteinExistence type="inferred from homology"/>
<organism evidence="10 11">
    <name type="scientific">Engelhardtia mirabilis</name>
    <dbReference type="NCBI Taxonomy" id="2528011"/>
    <lineage>
        <taxon>Bacteria</taxon>
        <taxon>Pseudomonadati</taxon>
        <taxon>Planctomycetota</taxon>
        <taxon>Planctomycetia</taxon>
        <taxon>Planctomycetia incertae sedis</taxon>
        <taxon>Engelhardtia</taxon>
    </lineage>
</organism>
<keyword evidence="3 5" id="KW-0663">Pyridoxal phosphate</keyword>
<evidence type="ECO:0000256" key="5">
    <source>
        <dbReference type="HAMAP-Rule" id="MF_01201"/>
    </source>
</evidence>
<dbReference type="SMART" id="SM01005">
    <property type="entry name" value="Ala_racemase_C"/>
    <property type="match status" value="1"/>
</dbReference>
<comment type="similarity">
    <text evidence="5">Belongs to the alanine racemase family.</text>
</comment>
<dbReference type="Pfam" id="PF00842">
    <property type="entry name" value="Ala_racemase_C"/>
    <property type="match status" value="1"/>
</dbReference>
<keyword evidence="4 5" id="KW-0413">Isomerase</keyword>
<evidence type="ECO:0000313" key="11">
    <source>
        <dbReference type="Proteomes" id="UP000316921"/>
    </source>
</evidence>
<dbReference type="Gene3D" id="2.40.37.10">
    <property type="entry name" value="Lyase, Ornithine Decarboxylase, Chain A, domain 1"/>
    <property type="match status" value="1"/>
</dbReference>
<dbReference type="EC" id="5.1.1.1" evidence="5"/>
<dbReference type="GO" id="GO:0005829">
    <property type="term" value="C:cytosol"/>
    <property type="evidence" value="ECO:0007669"/>
    <property type="project" value="TreeGrafter"/>
</dbReference>
<evidence type="ECO:0000256" key="7">
    <source>
        <dbReference type="PIRSR" id="PIRSR600821-52"/>
    </source>
</evidence>
<dbReference type="InterPro" id="IPR000821">
    <property type="entry name" value="Ala_racemase"/>
</dbReference>
<dbReference type="GO" id="GO:0008784">
    <property type="term" value="F:alanine racemase activity"/>
    <property type="evidence" value="ECO:0007669"/>
    <property type="project" value="UniProtKB-UniRule"/>
</dbReference>
<dbReference type="InterPro" id="IPR029066">
    <property type="entry name" value="PLP-binding_barrel"/>
</dbReference>
<feature type="active site" description="Proton acceptor; specific for L-alanine" evidence="5">
    <location>
        <position position="272"/>
    </location>
</feature>
<dbReference type="AlphaFoldDB" id="A0A518BNG6"/>
<dbReference type="GO" id="GO:0030632">
    <property type="term" value="P:D-alanine biosynthetic process"/>
    <property type="evidence" value="ECO:0007669"/>
    <property type="project" value="UniProtKB-UniRule"/>
</dbReference>
<dbReference type="SUPFAM" id="SSF51419">
    <property type="entry name" value="PLP-binding barrel"/>
    <property type="match status" value="1"/>
</dbReference>
<keyword evidence="11" id="KW-1185">Reference proteome</keyword>
<sequence length="418" mass="43611">MAVNVPRVWAEIDLAALEHNLRAIRARIGPAVELILVVKADAYGHGAVAIARRAAALGVIAFGVGTVEEALELGAAGIRGRMIVLGTIVDEEAEPALRGGVELGVHSADRVRMLSALAVKLGLTARVHLNVDTGMGRLGSGPARALELLEEIHASPGLELAGSMTHVASSRGADDPGTAAQLRSFDQYLGPARERGLLRGWTHVANSACIFTGLEPRFDAVRPGIAALGMLPAEMGVIPAGGGRLEALRPVLSLRSQVVFFKDVEPGTPIGYGGTWRATRRSRIATLPVGYNDGVPWRLGNRGRALIRGCEVPIVGRVSMDYTTIDITDAPGADVGDVVTLIGRDGERELSASCLADEAGTIPYEITCSIGRRVPRMIVEGDARPFAGRSASSADQDPSNADRSGAAAESTVAPGATP</sequence>
<dbReference type="UniPathway" id="UPA00042">
    <property type="reaction ID" value="UER00497"/>
</dbReference>
<dbReference type="InterPro" id="IPR011079">
    <property type="entry name" value="Ala_racemase_C"/>
</dbReference>
<dbReference type="InterPro" id="IPR001608">
    <property type="entry name" value="Ala_racemase_N"/>
</dbReference>
<feature type="region of interest" description="Disordered" evidence="8">
    <location>
        <begin position="385"/>
        <end position="418"/>
    </location>
</feature>
<dbReference type="InterPro" id="IPR020622">
    <property type="entry name" value="Ala_racemase_pyridoxalP-BS"/>
</dbReference>
<evidence type="ECO:0000313" key="10">
    <source>
        <dbReference type="EMBL" id="QDU68524.1"/>
    </source>
</evidence>
<feature type="binding site" evidence="5 7">
    <location>
        <position position="320"/>
    </location>
    <ligand>
        <name>substrate</name>
    </ligand>
</feature>
<dbReference type="PRINTS" id="PR00992">
    <property type="entry name" value="ALARACEMASE"/>
</dbReference>
<feature type="binding site" evidence="5 7">
    <location>
        <position position="137"/>
    </location>
    <ligand>
        <name>substrate</name>
    </ligand>
</feature>
<dbReference type="HAMAP" id="MF_01201">
    <property type="entry name" value="Ala_racemase"/>
    <property type="match status" value="1"/>
</dbReference>
<dbReference type="NCBIfam" id="TIGR00492">
    <property type="entry name" value="alr"/>
    <property type="match status" value="1"/>
</dbReference>
<dbReference type="FunFam" id="3.20.20.10:FF:000002">
    <property type="entry name" value="Alanine racemase"/>
    <property type="match status" value="1"/>
</dbReference>
<gene>
    <name evidence="10" type="primary">alr</name>
    <name evidence="10" type="ORF">Pla133_36220</name>
</gene>
<evidence type="ECO:0000256" key="6">
    <source>
        <dbReference type="PIRSR" id="PIRSR600821-50"/>
    </source>
</evidence>
<evidence type="ECO:0000256" key="1">
    <source>
        <dbReference type="ARBA" id="ARBA00000316"/>
    </source>
</evidence>
<dbReference type="Gene3D" id="3.20.20.10">
    <property type="entry name" value="Alanine racemase"/>
    <property type="match status" value="1"/>
</dbReference>
<dbReference type="KEGG" id="pbap:Pla133_36220"/>
<feature type="domain" description="Alanine racemase C-terminal" evidence="9">
    <location>
        <begin position="251"/>
        <end position="379"/>
    </location>
</feature>
<dbReference type="PANTHER" id="PTHR30511">
    <property type="entry name" value="ALANINE RACEMASE"/>
    <property type="match status" value="1"/>
</dbReference>
<dbReference type="SUPFAM" id="SSF50621">
    <property type="entry name" value="Alanine racemase C-terminal domain-like"/>
    <property type="match status" value="1"/>
</dbReference>
<dbReference type="Pfam" id="PF01168">
    <property type="entry name" value="Ala_racemase_N"/>
    <property type="match status" value="1"/>
</dbReference>
<evidence type="ECO:0000256" key="4">
    <source>
        <dbReference type="ARBA" id="ARBA00023235"/>
    </source>
</evidence>
<feature type="active site" description="Proton acceptor; specific for D-alanine" evidence="5">
    <location>
        <position position="39"/>
    </location>
</feature>
<dbReference type="CDD" id="cd00430">
    <property type="entry name" value="PLPDE_III_AR"/>
    <property type="match status" value="1"/>
</dbReference>
<comment type="function">
    <text evidence="5">Catalyzes the interconversion of L-alanine and D-alanine. May also act on other amino acids.</text>
</comment>
<dbReference type="GO" id="GO:0030170">
    <property type="term" value="F:pyridoxal phosphate binding"/>
    <property type="evidence" value="ECO:0007669"/>
    <property type="project" value="UniProtKB-UniRule"/>
</dbReference>
<dbReference type="InterPro" id="IPR009006">
    <property type="entry name" value="Ala_racemase/Decarboxylase_C"/>
</dbReference>
<evidence type="ECO:0000256" key="8">
    <source>
        <dbReference type="SAM" id="MobiDB-lite"/>
    </source>
</evidence>
<dbReference type="EMBL" id="CP036287">
    <property type="protein sequence ID" value="QDU68524.1"/>
    <property type="molecule type" value="Genomic_DNA"/>
</dbReference>
<protein>
    <recommendedName>
        <fullName evidence="5">Alanine racemase</fullName>
        <ecNumber evidence="5">5.1.1.1</ecNumber>
    </recommendedName>
</protein>
<feature type="modified residue" description="N6-(pyridoxal phosphate)lysine" evidence="5 6">
    <location>
        <position position="39"/>
    </location>
</feature>
<dbReference type="PROSITE" id="PS00395">
    <property type="entry name" value="ALANINE_RACEMASE"/>
    <property type="match status" value="1"/>
</dbReference>